<dbReference type="Pfam" id="PF13576">
    <property type="entry name" value="Pentapeptide_3"/>
    <property type="match status" value="1"/>
</dbReference>
<proteinExistence type="predicted"/>
<dbReference type="Gene3D" id="2.160.20.80">
    <property type="entry name" value="E3 ubiquitin-protein ligase SopA"/>
    <property type="match status" value="1"/>
</dbReference>
<keyword evidence="3" id="KW-1185">Reference proteome</keyword>
<dbReference type="OrthoDB" id="8440251at2"/>
<keyword evidence="1" id="KW-0472">Membrane</keyword>
<evidence type="ECO:0000313" key="3">
    <source>
        <dbReference type="Proteomes" id="UP000309033"/>
    </source>
</evidence>
<keyword evidence="1" id="KW-1133">Transmembrane helix</keyword>
<dbReference type="Proteomes" id="UP000309033">
    <property type="component" value="Unassembled WGS sequence"/>
</dbReference>
<feature type="transmembrane region" description="Helical" evidence="1">
    <location>
        <begin position="29"/>
        <end position="53"/>
    </location>
</feature>
<protein>
    <submittedName>
        <fullName evidence="2">Pentapeptide repeat-containing protein</fullName>
    </submittedName>
</protein>
<dbReference type="InterPro" id="IPR001646">
    <property type="entry name" value="5peptide_repeat"/>
</dbReference>
<evidence type="ECO:0000313" key="2">
    <source>
        <dbReference type="EMBL" id="TLP62086.1"/>
    </source>
</evidence>
<dbReference type="AlphaFoldDB" id="A0A5R8ZB61"/>
<accession>A0A5R8ZB61</accession>
<gene>
    <name evidence="2" type="ORF">FED44_08895</name>
</gene>
<reference evidence="2" key="1">
    <citation type="submission" date="2019-05" db="EMBL/GenBank/DDBJ databases">
        <title>Isolation, diversity and antifungal activity of Actinobacteria from wheat.</title>
        <authorList>
            <person name="Yu B."/>
        </authorList>
    </citation>
    <scope>NUCLEOTIDE SEQUENCE [LARGE SCALE GENOMIC DNA]</scope>
    <source>
        <strain evidence="2">NEAU-HEGS1-5</strain>
    </source>
</reference>
<organism evidence="2 3">
    <name type="scientific">Microbispora triticiradicis</name>
    <dbReference type="NCBI Taxonomy" id="2200763"/>
    <lineage>
        <taxon>Bacteria</taxon>
        <taxon>Bacillati</taxon>
        <taxon>Actinomycetota</taxon>
        <taxon>Actinomycetes</taxon>
        <taxon>Streptosporangiales</taxon>
        <taxon>Streptosporangiaceae</taxon>
        <taxon>Microbispora</taxon>
    </lineage>
</organism>
<feature type="transmembrane region" description="Helical" evidence="1">
    <location>
        <begin position="74"/>
        <end position="95"/>
    </location>
</feature>
<keyword evidence="1" id="KW-0812">Transmembrane</keyword>
<evidence type="ECO:0000256" key="1">
    <source>
        <dbReference type="SAM" id="Phobius"/>
    </source>
</evidence>
<sequence>MPLLPHRRAARPLDDPVPVPPALRPPRAAAWWIVLAVLLVGAAVGGTLWWLLADLAHQSAGQSAPGAGSARGEILRTALAAGAGVGAAITLALAFRRQNHQELHSFITARHAERVATATEHDAAERRVTDLYTKAAEQLGHDRAAVRLAGLYALERLAQDNPLHRQTIVNVICAYLRMPYAAPESASARESERKAALLAARRRYRAARLGALAVPDHAPRQETDREGELQVRLTAQRVLAEHLRDDRPLSTWDESPPSPRYWEGMRLDLTGATLIDFELTRARFTGSFDGVTFSGRAGFDFVTFSGDAGFDRVTFTGDADFARAIFSGEARFGGAAFSGEARFGGVTFSRAARFDGVTFSGEARFGGVMFSRAARFDGAVFSGDASFSEDTWFDSAVFSEDAKFDGAVFSGAANFGGVAFSRGAAADDQTFFTTWQSGEAFSEATFTGARATPTRDHVWPDGWHLEVGLDGTGFLIADSAAGEPSGNT</sequence>
<name>A0A5R8ZB61_9ACTN</name>
<dbReference type="EMBL" id="VANP01000003">
    <property type="protein sequence ID" value="TLP62086.1"/>
    <property type="molecule type" value="Genomic_DNA"/>
</dbReference>
<comment type="caution">
    <text evidence="2">The sequence shown here is derived from an EMBL/GenBank/DDBJ whole genome shotgun (WGS) entry which is preliminary data.</text>
</comment>